<reference evidence="4 5" key="1">
    <citation type="submission" date="2020-08" db="EMBL/GenBank/DDBJ databases">
        <title>Draft genome sequencing of an Anaerocolumna strain isolated from anoxic soil subjected to BSD treatment.</title>
        <authorList>
            <person name="Uek A."/>
            <person name="Tonouchi A."/>
        </authorList>
    </citation>
    <scope>NUCLEOTIDE SEQUENCE [LARGE SCALE GENOMIC DNA]</scope>
    <source>
        <strain evidence="4 5">CTTW</strain>
    </source>
</reference>
<dbReference type="InterPro" id="IPR025997">
    <property type="entry name" value="SBP_2_dom"/>
</dbReference>
<feature type="domain" description="Periplasmic binding protein" evidence="3">
    <location>
        <begin position="44"/>
        <end position="301"/>
    </location>
</feature>
<dbReference type="GO" id="GO:0030246">
    <property type="term" value="F:carbohydrate binding"/>
    <property type="evidence" value="ECO:0007669"/>
    <property type="project" value="TreeGrafter"/>
</dbReference>
<comment type="subcellular location">
    <subcellularLocation>
        <location evidence="1">Cell envelope</location>
    </subcellularLocation>
</comment>
<evidence type="ECO:0000256" key="1">
    <source>
        <dbReference type="ARBA" id="ARBA00004196"/>
    </source>
</evidence>
<gene>
    <name evidence="4" type="ORF">bsdcttw_25390</name>
</gene>
<evidence type="ECO:0000256" key="2">
    <source>
        <dbReference type="ARBA" id="ARBA00022729"/>
    </source>
</evidence>
<dbReference type="SUPFAM" id="SSF53822">
    <property type="entry name" value="Periplasmic binding protein-like I"/>
    <property type="match status" value="1"/>
</dbReference>
<name>A0A7I8DM59_9FIRM</name>
<accession>A0A7I8DM59</accession>
<dbReference type="Proteomes" id="UP000515703">
    <property type="component" value="Chromosome"/>
</dbReference>
<dbReference type="PROSITE" id="PS51257">
    <property type="entry name" value="PROKAR_LIPOPROTEIN"/>
    <property type="match status" value="1"/>
</dbReference>
<dbReference type="KEGG" id="acht:bsdcttw_25390"/>
<keyword evidence="5" id="KW-1185">Reference proteome</keyword>
<dbReference type="Gene3D" id="3.40.50.2300">
    <property type="match status" value="2"/>
</dbReference>
<evidence type="ECO:0000259" key="3">
    <source>
        <dbReference type="Pfam" id="PF13407"/>
    </source>
</evidence>
<protein>
    <submittedName>
        <fullName evidence="4">D-xylose ABC transporter substrate-binding protein</fullName>
    </submittedName>
</protein>
<dbReference type="Pfam" id="PF13407">
    <property type="entry name" value="Peripla_BP_4"/>
    <property type="match status" value="1"/>
</dbReference>
<keyword evidence="2" id="KW-0732">Signal</keyword>
<dbReference type="PANTHER" id="PTHR30036:SF1">
    <property type="entry name" value="D-XYLOSE-BINDING PERIPLASMIC PROTEIN"/>
    <property type="match status" value="1"/>
</dbReference>
<sequence>MQRSLLTRVAALGLTFVILFLSVGCEKKEDRRVIPKEDKKMVVGFSLGTLMEDRWIRDRDIFISKAEQENIEVIVNNANKDSDLQYQQVKTMLNQGIDVLVIAPNDCNTEARCVKAAKEKKIPVISYDRLVSNSNVDVYISFDNYQVGQIMAEYLTKNVPKGGYIIIGGSENDSNSKMLYDGAMKVLDPFIEKGNIRILDKTWIDGWIRESAYDFMRKDLKNYKNDVKAVICGNDSLAWGAIDALSEAQIAEKVQVAGQDADLVACQRIVTGKQALTVYKPIKNLVEKTVEVCMQLYKGEKVKTDNFLNDGTYDVPYIFIGVQAVTKDNINDTVIKDGFHLYEDVYQTE</sequence>
<dbReference type="RefSeq" id="WP_185255264.1">
    <property type="nucleotide sequence ID" value="NZ_AP023368.1"/>
</dbReference>
<reference evidence="4 5" key="2">
    <citation type="submission" date="2020-08" db="EMBL/GenBank/DDBJ databases">
        <authorList>
            <person name="Ueki A."/>
            <person name="Tonouchi A."/>
        </authorList>
    </citation>
    <scope>NUCLEOTIDE SEQUENCE [LARGE SCALE GENOMIC DNA]</scope>
    <source>
        <strain evidence="4 5">CTTW</strain>
    </source>
</reference>
<dbReference type="AlphaFoldDB" id="A0A7I8DM59"/>
<proteinExistence type="predicted"/>
<dbReference type="GO" id="GO:0030288">
    <property type="term" value="C:outer membrane-bounded periplasmic space"/>
    <property type="evidence" value="ECO:0007669"/>
    <property type="project" value="TreeGrafter"/>
</dbReference>
<dbReference type="EMBL" id="AP023368">
    <property type="protein sequence ID" value="BCJ99498.1"/>
    <property type="molecule type" value="Genomic_DNA"/>
</dbReference>
<evidence type="ECO:0000313" key="5">
    <source>
        <dbReference type="Proteomes" id="UP000515703"/>
    </source>
</evidence>
<dbReference type="InterPro" id="IPR028082">
    <property type="entry name" value="Peripla_BP_I"/>
</dbReference>
<dbReference type="PANTHER" id="PTHR30036">
    <property type="entry name" value="D-XYLOSE-BINDING PERIPLASMIC PROTEIN"/>
    <property type="match status" value="1"/>
</dbReference>
<dbReference type="InterPro" id="IPR050555">
    <property type="entry name" value="Bact_Solute-Bind_Prot2"/>
</dbReference>
<evidence type="ECO:0000313" key="4">
    <source>
        <dbReference type="EMBL" id="BCJ99498.1"/>
    </source>
</evidence>
<organism evidence="4 5">
    <name type="scientific">Anaerocolumna chitinilytica</name>
    <dbReference type="NCBI Taxonomy" id="1727145"/>
    <lineage>
        <taxon>Bacteria</taxon>
        <taxon>Bacillati</taxon>
        <taxon>Bacillota</taxon>
        <taxon>Clostridia</taxon>
        <taxon>Lachnospirales</taxon>
        <taxon>Lachnospiraceae</taxon>
        <taxon>Anaerocolumna</taxon>
    </lineage>
</organism>